<name>A0ABQ4SDP5_9HYPH</name>
<sequence length="372" mass="39270">MARSADAAPPDLSGLLELARDRRLDIKPVLLRVQSDLFCAAPARDPATVRAFESLACGLIPTVDADTAAIVAEKLAPLADTPQSVLALLAAHGGRARDAVVRLSPALSTGVLDAAGNGPGLDAVIAQRDDLGRALVDDLTRRDDPEIDLALAGNPHIRLDGPALERLVARARERRDLAARLVAREDAPAVDLAPLYLDADPERRAAIRAGIAARAALRPLARPAARGAGAALTALAQSRDTARFGEALCEALGLGPVEWDVADPARHDLLALGLRAAGLTDEEAIYVFLRLDPEIGRSVEAVFRLARLFRETEAATARDLLAAILGSTPAERVATPDQHRPAHGPASPKLRPQAAPLRPALPERTRRTQAST</sequence>
<keyword evidence="3" id="KW-1185">Reference proteome</keyword>
<dbReference type="EMBL" id="BPQQ01000018">
    <property type="protein sequence ID" value="GJD99810.1"/>
    <property type="molecule type" value="Genomic_DNA"/>
</dbReference>
<evidence type="ECO:0000313" key="2">
    <source>
        <dbReference type="EMBL" id="GJD99810.1"/>
    </source>
</evidence>
<comment type="caution">
    <text evidence="2">The sequence shown here is derived from an EMBL/GenBank/DDBJ whole genome shotgun (WGS) entry which is preliminary data.</text>
</comment>
<organism evidence="2 3">
    <name type="scientific">Methylobacterium isbiliense</name>
    <dbReference type="NCBI Taxonomy" id="315478"/>
    <lineage>
        <taxon>Bacteria</taxon>
        <taxon>Pseudomonadati</taxon>
        <taxon>Pseudomonadota</taxon>
        <taxon>Alphaproteobacteria</taxon>
        <taxon>Hyphomicrobiales</taxon>
        <taxon>Methylobacteriaceae</taxon>
        <taxon>Methylobacterium</taxon>
    </lineage>
</organism>
<gene>
    <name evidence="2" type="ORF">GMJLKIPL_1728</name>
</gene>
<dbReference type="Proteomes" id="UP001055153">
    <property type="component" value="Unassembled WGS sequence"/>
</dbReference>
<feature type="compositionally biased region" description="Low complexity" evidence="1">
    <location>
        <begin position="348"/>
        <end position="360"/>
    </location>
</feature>
<evidence type="ECO:0000256" key="1">
    <source>
        <dbReference type="SAM" id="MobiDB-lite"/>
    </source>
</evidence>
<accession>A0ABQ4SDP5</accession>
<reference evidence="2" key="2">
    <citation type="submission" date="2021-08" db="EMBL/GenBank/DDBJ databases">
        <authorList>
            <person name="Tani A."/>
            <person name="Ola A."/>
            <person name="Ogura Y."/>
            <person name="Katsura K."/>
            <person name="Hayashi T."/>
        </authorList>
    </citation>
    <scope>NUCLEOTIDE SEQUENCE</scope>
    <source>
        <strain evidence="2">DSM 17168</strain>
    </source>
</reference>
<reference evidence="2" key="1">
    <citation type="journal article" date="2021" name="Front. Microbiol.">
        <title>Comprehensive Comparative Genomics and Phenotyping of Methylobacterium Species.</title>
        <authorList>
            <person name="Alessa O."/>
            <person name="Ogura Y."/>
            <person name="Fujitani Y."/>
            <person name="Takami H."/>
            <person name="Hayashi T."/>
            <person name="Sahin N."/>
            <person name="Tani A."/>
        </authorList>
    </citation>
    <scope>NUCLEOTIDE SEQUENCE</scope>
    <source>
        <strain evidence="2">DSM 17168</strain>
    </source>
</reference>
<protein>
    <recommendedName>
        <fullName evidence="4">DUF2336 domain-containing protein</fullName>
    </recommendedName>
</protein>
<proteinExistence type="predicted"/>
<feature type="region of interest" description="Disordered" evidence="1">
    <location>
        <begin position="331"/>
        <end position="372"/>
    </location>
</feature>
<evidence type="ECO:0000313" key="3">
    <source>
        <dbReference type="Proteomes" id="UP001055153"/>
    </source>
</evidence>
<evidence type="ECO:0008006" key="4">
    <source>
        <dbReference type="Google" id="ProtNLM"/>
    </source>
</evidence>
<dbReference type="RefSeq" id="WP_238234692.1">
    <property type="nucleotide sequence ID" value="NZ_BPQQ01000018.1"/>
</dbReference>